<organism evidence="1 2">
    <name type="scientific">Qipengyuania gelatinilytica</name>
    <dbReference type="NCBI Taxonomy" id="2867231"/>
    <lineage>
        <taxon>Bacteria</taxon>
        <taxon>Pseudomonadati</taxon>
        <taxon>Pseudomonadota</taxon>
        <taxon>Alphaproteobacteria</taxon>
        <taxon>Sphingomonadales</taxon>
        <taxon>Erythrobacteraceae</taxon>
        <taxon>Qipengyuania</taxon>
    </lineage>
</organism>
<keyword evidence="2" id="KW-1185">Reference proteome</keyword>
<gene>
    <name evidence="1" type="ORF">K3136_12490</name>
</gene>
<accession>A0ABX9A4Y8</accession>
<evidence type="ECO:0000313" key="2">
    <source>
        <dbReference type="Proteomes" id="UP000824321"/>
    </source>
</evidence>
<dbReference type="EMBL" id="CP081294">
    <property type="protein sequence ID" value="QZD94882.1"/>
    <property type="molecule type" value="Genomic_DNA"/>
</dbReference>
<dbReference type="RefSeq" id="WP_221430625.1">
    <property type="nucleotide sequence ID" value="NZ_CP081294.1"/>
</dbReference>
<evidence type="ECO:0008006" key="3">
    <source>
        <dbReference type="Google" id="ProtNLM"/>
    </source>
</evidence>
<sequence>MLRLTALCALTLLSACKPPASDDYVSRTQITDERRAPATPVASPDTQGAAWVRSEQSGRLLYGKPGEMPLFSLACEGEELVYRRYVAADEDAKAVLALIGNGHVERFFIDAHEEGDAWLWRGSVRADDPRLEVLTGPRSIEATIPGAGSMILNASRQPAEFITRCAGTMPALPDPEASPE</sequence>
<dbReference type="PROSITE" id="PS51257">
    <property type="entry name" value="PROKAR_LIPOPROTEIN"/>
    <property type="match status" value="1"/>
</dbReference>
<name>A0ABX9A4Y8_9SPHN</name>
<protein>
    <recommendedName>
        <fullName evidence="3">Lipoprotein</fullName>
    </recommendedName>
</protein>
<proteinExistence type="predicted"/>
<dbReference type="Proteomes" id="UP000824321">
    <property type="component" value="Chromosome"/>
</dbReference>
<reference evidence="1 2" key="1">
    <citation type="submission" date="2021-08" db="EMBL/GenBank/DDBJ databases">
        <title>Comparative Genomics Analysis of the Genus Qipengyuania Reveals Extensive Genetic Diversity and Metabolic Versatility, Including the Description of Fifteen Novel Species.</title>
        <authorList>
            <person name="Liu Y."/>
        </authorList>
    </citation>
    <scope>NUCLEOTIDE SEQUENCE [LARGE SCALE GENOMIC DNA]</scope>
    <source>
        <strain evidence="1 2">1NDH1</strain>
    </source>
</reference>
<evidence type="ECO:0000313" key="1">
    <source>
        <dbReference type="EMBL" id="QZD94882.1"/>
    </source>
</evidence>